<evidence type="ECO:0000313" key="3">
    <source>
        <dbReference type="EMBL" id="ADY57085.1"/>
    </source>
</evidence>
<dbReference type="EMBL" id="CP002547">
    <property type="protein sequence ID" value="ADY57085.1"/>
    <property type="molecule type" value="Genomic_DNA"/>
</dbReference>
<accession>F0SYH3</accession>
<dbReference type="eggNOG" id="COG0011">
    <property type="taxonomic scope" value="Bacteria"/>
</dbReference>
<dbReference type="InterPro" id="IPR051614">
    <property type="entry name" value="UPF0045_domain"/>
</dbReference>
<protein>
    <recommendedName>
        <fullName evidence="2">Thiamine-binding protein domain-containing protein</fullName>
    </recommendedName>
</protein>
<proteinExistence type="inferred from homology"/>
<dbReference type="STRING" id="645991.Sgly_2815"/>
<dbReference type="GO" id="GO:0005829">
    <property type="term" value="C:cytosol"/>
    <property type="evidence" value="ECO:0007669"/>
    <property type="project" value="TreeGrafter"/>
</dbReference>
<comment type="similarity">
    <text evidence="1">Belongs to the UPF0045 family.</text>
</comment>
<dbReference type="PANTHER" id="PTHR33777">
    <property type="entry name" value="UPF0045 PROTEIN ECM15"/>
    <property type="match status" value="1"/>
</dbReference>
<dbReference type="InterPro" id="IPR029756">
    <property type="entry name" value="MTH1187/YkoF-like"/>
</dbReference>
<dbReference type="SUPFAM" id="SSF89957">
    <property type="entry name" value="MTH1187/YkoF-like"/>
    <property type="match status" value="1"/>
</dbReference>
<reference evidence="4" key="2">
    <citation type="submission" date="2011-02" db="EMBL/GenBank/DDBJ databases">
        <title>The complete genome of Syntrophobotulus glycolicus DSM 8271.</title>
        <authorList>
            <person name="Lucas S."/>
            <person name="Copeland A."/>
            <person name="Lapidus A."/>
            <person name="Bruce D."/>
            <person name="Goodwin L."/>
            <person name="Pitluck S."/>
            <person name="Kyrpides N."/>
            <person name="Mavromatis K."/>
            <person name="Pagani I."/>
            <person name="Ivanova N."/>
            <person name="Mikhailova N."/>
            <person name="Chertkov O."/>
            <person name="Held B."/>
            <person name="Detter J.C."/>
            <person name="Tapia R."/>
            <person name="Han C."/>
            <person name="Land M."/>
            <person name="Hauser L."/>
            <person name="Markowitz V."/>
            <person name="Cheng J.-F."/>
            <person name="Hugenholtz P."/>
            <person name="Woyke T."/>
            <person name="Wu D."/>
            <person name="Spring S."/>
            <person name="Schroeder M."/>
            <person name="Brambilla E."/>
            <person name="Klenk H.-P."/>
            <person name="Eisen J.A."/>
        </authorList>
    </citation>
    <scope>NUCLEOTIDE SEQUENCE [LARGE SCALE GENOMIC DNA]</scope>
    <source>
        <strain evidence="4">DSM 8271 / FlGlyR</strain>
    </source>
</reference>
<evidence type="ECO:0000259" key="2">
    <source>
        <dbReference type="Pfam" id="PF01910"/>
    </source>
</evidence>
<dbReference type="Gene3D" id="3.30.70.930">
    <property type="match status" value="1"/>
</dbReference>
<reference evidence="3 4" key="1">
    <citation type="journal article" date="2011" name="Stand. Genomic Sci.">
        <title>Complete genome sequence of Syntrophobotulus glycolicus type strain (FlGlyR).</title>
        <authorList>
            <person name="Han C."/>
            <person name="Mwirichia R."/>
            <person name="Chertkov O."/>
            <person name="Held B."/>
            <person name="Lapidus A."/>
            <person name="Nolan M."/>
            <person name="Lucas S."/>
            <person name="Hammon N."/>
            <person name="Deshpande S."/>
            <person name="Cheng J.F."/>
            <person name="Tapia R."/>
            <person name="Goodwin L."/>
            <person name="Pitluck S."/>
            <person name="Huntemann M."/>
            <person name="Liolios K."/>
            <person name="Ivanova N."/>
            <person name="Pagani I."/>
            <person name="Mavromatis K."/>
            <person name="Ovchinikova G."/>
            <person name="Pati A."/>
            <person name="Chen A."/>
            <person name="Palaniappan K."/>
            <person name="Land M."/>
            <person name="Hauser L."/>
            <person name="Brambilla E.M."/>
            <person name="Rohde M."/>
            <person name="Spring S."/>
            <person name="Sikorski J."/>
            <person name="Goker M."/>
            <person name="Woyke T."/>
            <person name="Bristow J."/>
            <person name="Eisen J.A."/>
            <person name="Markowitz V."/>
            <person name="Hugenholtz P."/>
            <person name="Kyrpides N.C."/>
            <person name="Klenk H.P."/>
            <person name="Detter J.C."/>
        </authorList>
    </citation>
    <scope>NUCLEOTIDE SEQUENCE [LARGE SCALE GENOMIC DNA]</scope>
    <source>
        <strain evidence="4">DSM 8271 / FlGlyR</strain>
    </source>
</reference>
<dbReference type="NCBIfam" id="TIGR00106">
    <property type="entry name" value="MTH1187 family thiamine-binding protein"/>
    <property type="match status" value="1"/>
</dbReference>
<dbReference type="Pfam" id="PF01910">
    <property type="entry name" value="Thiamine_BP"/>
    <property type="match status" value="1"/>
</dbReference>
<feature type="domain" description="Thiamine-binding protein" evidence="2">
    <location>
        <begin position="4"/>
        <end position="94"/>
    </location>
</feature>
<keyword evidence="4" id="KW-1185">Reference proteome</keyword>
<dbReference type="AlphaFoldDB" id="F0SYH3"/>
<dbReference type="InterPro" id="IPR002767">
    <property type="entry name" value="Thiamine_BP"/>
</dbReference>
<gene>
    <name evidence="3" type="ordered locus">Sgly_2815</name>
</gene>
<dbReference type="Proteomes" id="UP000007488">
    <property type="component" value="Chromosome"/>
</dbReference>
<dbReference type="HOGENOM" id="CLU_137479_3_1_9"/>
<organism evidence="3 4">
    <name type="scientific">Syntrophobotulus glycolicus (strain DSM 8271 / FlGlyR)</name>
    <dbReference type="NCBI Taxonomy" id="645991"/>
    <lineage>
        <taxon>Bacteria</taxon>
        <taxon>Bacillati</taxon>
        <taxon>Bacillota</taxon>
        <taxon>Clostridia</taxon>
        <taxon>Eubacteriales</taxon>
        <taxon>Desulfitobacteriaceae</taxon>
        <taxon>Syntrophobotulus</taxon>
    </lineage>
</organism>
<sequence>MAIVAINMVPLGMGPSVSKYVAAAEKVIVNRPGIKRELGPMFTTLEGDLDEIIQAIREMQEAVFETGVDRVITTIKIDDRRDKKATMQEKLASVNAKLAE</sequence>
<dbReference type="PANTHER" id="PTHR33777:SF1">
    <property type="entry name" value="UPF0045 PROTEIN ECM15"/>
    <property type="match status" value="1"/>
</dbReference>
<dbReference type="KEGG" id="sgy:Sgly_2815"/>
<evidence type="ECO:0000256" key="1">
    <source>
        <dbReference type="ARBA" id="ARBA00010272"/>
    </source>
</evidence>
<dbReference type="OrthoDB" id="5886358at2"/>
<dbReference type="RefSeq" id="WP_013625905.1">
    <property type="nucleotide sequence ID" value="NC_015172.1"/>
</dbReference>
<evidence type="ECO:0000313" key="4">
    <source>
        <dbReference type="Proteomes" id="UP000007488"/>
    </source>
</evidence>
<name>F0SYH3_SYNGF</name>